<dbReference type="InterPro" id="IPR010095">
    <property type="entry name" value="Cas12f1-like_TNB"/>
</dbReference>
<reference evidence="4" key="1">
    <citation type="journal article" date="2020" name="Nature">
        <title>Giant virus diversity and host interactions through global metagenomics.</title>
        <authorList>
            <person name="Schulz F."/>
            <person name="Roux S."/>
            <person name="Paez-Espino D."/>
            <person name="Jungbluth S."/>
            <person name="Walsh D.A."/>
            <person name="Denef V.J."/>
            <person name="McMahon K.D."/>
            <person name="Konstantinidis K.T."/>
            <person name="Eloe-Fadrosh E.A."/>
            <person name="Kyrpides N.C."/>
            <person name="Woyke T."/>
        </authorList>
    </citation>
    <scope>NUCLEOTIDE SEQUENCE</scope>
    <source>
        <strain evidence="4">GVMAG-M-3300023184-178</strain>
    </source>
</reference>
<feature type="compositionally biased region" description="Polar residues" evidence="2">
    <location>
        <begin position="271"/>
        <end position="280"/>
    </location>
</feature>
<sequence length="298" mass="35202">MKKGLSTETYIHELTDYTQLQNKKIVAIDPGKCDLIYCVDNDKKEANKFRYSQDQRRKETKKKKYSKIQLELKKEKINGKTIIEWETELSKLNRKSLNIQKFKEYIQKKSKINNILYKFYETYIFRKLRLQSYRNTKKSEQKMINQFKKVFGNEKDVVVCFGDYEQKQHMKFKEATKGKGMRTLFRKAGFQTYLVDEFRTSCMCSNCEIGICKKTMVRKNPKPYRTGNIIVHGLICCKNGCGYWNRDVNGATNIYKIAYNAINNKERPNYLSRSNKSSGSLDELPKPKFTRSVKSKPF</sequence>
<dbReference type="EMBL" id="MN740032">
    <property type="protein sequence ID" value="QHT85115.1"/>
    <property type="molecule type" value="Genomic_DNA"/>
</dbReference>
<evidence type="ECO:0000313" key="4">
    <source>
        <dbReference type="EMBL" id="QHT85115.1"/>
    </source>
</evidence>
<organism evidence="4">
    <name type="scientific">viral metagenome</name>
    <dbReference type="NCBI Taxonomy" id="1070528"/>
    <lineage>
        <taxon>unclassified sequences</taxon>
        <taxon>metagenomes</taxon>
        <taxon>organismal metagenomes</taxon>
    </lineage>
</organism>
<dbReference type="GO" id="GO:0003677">
    <property type="term" value="F:DNA binding"/>
    <property type="evidence" value="ECO:0007669"/>
    <property type="project" value="UniProtKB-KW"/>
</dbReference>
<protein>
    <recommendedName>
        <fullName evidence="3">Cas12f1-like TNB domain-containing protein</fullName>
    </recommendedName>
</protein>
<feature type="domain" description="Cas12f1-like TNB" evidence="3">
    <location>
        <begin position="186"/>
        <end position="254"/>
    </location>
</feature>
<name>A0A6C0HYB8_9ZZZZ</name>
<accession>A0A6C0HYB8</accession>
<feature type="region of interest" description="Disordered" evidence="2">
    <location>
        <begin position="270"/>
        <end position="298"/>
    </location>
</feature>
<dbReference type="Pfam" id="PF07282">
    <property type="entry name" value="Cas12f1-like_TNB"/>
    <property type="match status" value="1"/>
</dbReference>
<evidence type="ECO:0000259" key="3">
    <source>
        <dbReference type="Pfam" id="PF07282"/>
    </source>
</evidence>
<evidence type="ECO:0000256" key="2">
    <source>
        <dbReference type="SAM" id="MobiDB-lite"/>
    </source>
</evidence>
<proteinExistence type="predicted"/>
<evidence type="ECO:0000256" key="1">
    <source>
        <dbReference type="ARBA" id="ARBA00023125"/>
    </source>
</evidence>
<keyword evidence="1" id="KW-0238">DNA-binding</keyword>
<dbReference type="AlphaFoldDB" id="A0A6C0HYB8"/>
<feature type="compositionally biased region" description="Basic residues" evidence="2">
    <location>
        <begin position="288"/>
        <end position="298"/>
    </location>
</feature>